<reference evidence="1 2" key="1">
    <citation type="journal article" date="2013" name="PLoS Genet.">
        <title>Comparative genome structure, secondary metabolite, and effector coding capacity across Cochliobolus pathogens.</title>
        <authorList>
            <person name="Condon B.J."/>
            <person name="Leng Y."/>
            <person name="Wu D."/>
            <person name="Bushley K.E."/>
            <person name="Ohm R.A."/>
            <person name="Otillar R."/>
            <person name="Martin J."/>
            <person name="Schackwitz W."/>
            <person name="Grimwood J."/>
            <person name="MohdZainudin N."/>
            <person name="Xue C."/>
            <person name="Wang R."/>
            <person name="Manning V.A."/>
            <person name="Dhillon B."/>
            <person name="Tu Z.J."/>
            <person name="Steffenson B.J."/>
            <person name="Salamov A."/>
            <person name="Sun H."/>
            <person name="Lowry S."/>
            <person name="LaButti K."/>
            <person name="Han J."/>
            <person name="Copeland A."/>
            <person name="Lindquist E."/>
            <person name="Barry K."/>
            <person name="Schmutz J."/>
            <person name="Baker S.E."/>
            <person name="Ciuffetti L.M."/>
            <person name="Grigoriev I.V."/>
            <person name="Zhong S."/>
            <person name="Turgeon B.G."/>
        </authorList>
    </citation>
    <scope>NUCLEOTIDE SEQUENCE [LARGE SCALE GENOMIC DNA]</scope>
    <source>
        <strain evidence="1 2">26-R-13</strain>
    </source>
</reference>
<dbReference type="AlphaFoldDB" id="W6YR67"/>
<organism evidence="1 2">
    <name type="scientific">Cochliobolus carbonum (strain 26-R-13)</name>
    <name type="common">Maize leaf spot fungus</name>
    <name type="synonym">Bipolaris zeicola</name>
    <dbReference type="NCBI Taxonomy" id="930089"/>
    <lineage>
        <taxon>Eukaryota</taxon>
        <taxon>Fungi</taxon>
        <taxon>Dikarya</taxon>
        <taxon>Ascomycota</taxon>
        <taxon>Pezizomycotina</taxon>
        <taxon>Dothideomycetes</taxon>
        <taxon>Pleosporomycetidae</taxon>
        <taxon>Pleosporales</taxon>
        <taxon>Pleosporineae</taxon>
        <taxon>Pleosporaceae</taxon>
        <taxon>Bipolaris</taxon>
    </lineage>
</organism>
<proteinExistence type="predicted"/>
<accession>W6YR67</accession>
<gene>
    <name evidence="1" type="ORF">COCCADRAFT_22655</name>
</gene>
<dbReference type="Proteomes" id="UP000053841">
    <property type="component" value="Unassembled WGS sequence"/>
</dbReference>
<sequence>MLPLLLSPLPTLASLLELPSWHGQIAPESPNSPAYSAYASNAQPGLSLRSGRRLSLLALVLGPRHATTSSLRGVHNYMTREEAENNNVSDGYTAARIALHYTACMCFFVQFRLLHVLTDAAVPPVHNISTVSKRLLNPWARTPGPGRCEAQRRKDMSMTACPGIFGTDLVFQFAVVLALFYPLYPSSNLPSTTKQGH</sequence>
<dbReference type="RefSeq" id="XP_007707817.1">
    <property type="nucleotide sequence ID" value="XM_007709627.1"/>
</dbReference>
<name>W6YR67_COCC2</name>
<protein>
    <submittedName>
        <fullName evidence="1">Uncharacterized protein</fullName>
    </submittedName>
</protein>
<dbReference type="EMBL" id="KI964547">
    <property type="protein sequence ID" value="EUC37909.1"/>
    <property type="molecule type" value="Genomic_DNA"/>
</dbReference>
<dbReference type="KEGG" id="bze:COCCADRAFT_22655"/>
<dbReference type="HOGENOM" id="CLU_1383941_0_0_1"/>
<evidence type="ECO:0000313" key="1">
    <source>
        <dbReference type="EMBL" id="EUC37909.1"/>
    </source>
</evidence>
<evidence type="ECO:0000313" key="2">
    <source>
        <dbReference type="Proteomes" id="UP000053841"/>
    </source>
</evidence>
<keyword evidence="2" id="KW-1185">Reference proteome</keyword>
<dbReference type="GeneID" id="19145247"/>